<name>A0A7C3V623_9BACT</name>
<gene>
    <name evidence="1" type="ORF">ENW96_10580</name>
</gene>
<organism evidence="1">
    <name type="scientific">Desulfobacca acetoxidans</name>
    <dbReference type="NCBI Taxonomy" id="60893"/>
    <lineage>
        <taxon>Bacteria</taxon>
        <taxon>Pseudomonadati</taxon>
        <taxon>Thermodesulfobacteriota</taxon>
        <taxon>Desulfobaccia</taxon>
        <taxon>Desulfobaccales</taxon>
        <taxon>Desulfobaccaceae</taxon>
        <taxon>Desulfobacca</taxon>
    </lineage>
</organism>
<proteinExistence type="predicted"/>
<accession>A0A7C3V623</accession>
<sequence length="75" mass="8642">MVHPTHENNPEKIPHRTYNTLEPKGEIAVAQKPEGVLKIMIYTGKVTHFEFTITRENAFNLAMEILQHAYRLGEP</sequence>
<comment type="caution">
    <text evidence="1">The sequence shown here is derived from an EMBL/GenBank/DDBJ whole genome shotgun (WGS) entry which is preliminary data.</text>
</comment>
<dbReference type="EMBL" id="DTMF01000260">
    <property type="protein sequence ID" value="HGF34814.1"/>
    <property type="molecule type" value="Genomic_DNA"/>
</dbReference>
<dbReference type="AlphaFoldDB" id="A0A7C3V623"/>
<reference evidence="1" key="1">
    <citation type="journal article" date="2020" name="mSystems">
        <title>Genome- and Community-Level Interaction Insights into Carbon Utilization and Element Cycling Functions of Hydrothermarchaeota in Hydrothermal Sediment.</title>
        <authorList>
            <person name="Zhou Z."/>
            <person name="Liu Y."/>
            <person name="Xu W."/>
            <person name="Pan J."/>
            <person name="Luo Z.H."/>
            <person name="Li M."/>
        </authorList>
    </citation>
    <scope>NUCLEOTIDE SEQUENCE [LARGE SCALE GENOMIC DNA]</scope>
    <source>
        <strain evidence="1">SpSt-897</strain>
    </source>
</reference>
<protein>
    <submittedName>
        <fullName evidence="1">Uncharacterized protein</fullName>
    </submittedName>
</protein>
<evidence type="ECO:0000313" key="1">
    <source>
        <dbReference type="EMBL" id="HGF34814.1"/>
    </source>
</evidence>